<evidence type="ECO:0000313" key="1">
    <source>
        <dbReference type="EMBL" id="CZR65399.1"/>
    </source>
</evidence>
<dbReference type="EMBL" id="FJOG01000030">
    <property type="protein sequence ID" value="CZR65399.1"/>
    <property type="molecule type" value="Genomic_DNA"/>
</dbReference>
<name>A0A1L7XK33_9HELO</name>
<gene>
    <name evidence="1" type="ORF">PAC_15299</name>
</gene>
<proteinExistence type="predicted"/>
<dbReference type="OrthoDB" id="3480010at2759"/>
<protein>
    <submittedName>
        <fullName evidence="1">Uncharacterized protein</fullName>
    </submittedName>
</protein>
<dbReference type="Proteomes" id="UP000184330">
    <property type="component" value="Unassembled WGS sequence"/>
</dbReference>
<organism evidence="1 2">
    <name type="scientific">Phialocephala subalpina</name>
    <dbReference type="NCBI Taxonomy" id="576137"/>
    <lineage>
        <taxon>Eukaryota</taxon>
        <taxon>Fungi</taxon>
        <taxon>Dikarya</taxon>
        <taxon>Ascomycota</taxon>
        <taxon>Pezizomycotina</taxon>
        <taxon>Leotiomycetes</taxon>
        <taxon>Helotiales</taxon>
        <taxon>Mollisiaceae</taxon>
        <taxon>Phialocephala</taxon>
        <taxon>Phialocephala fortinii species complex</taxon>
    </lineage>
</organism>
<dbReference type="AlphaFoldDB" id="A0A1L7XK33"/>
<reference evidence="1 2" key="1">
    <citation type="submission" date="2016-03" db="EMBL/GenBank/DDBJ databases">
        <authorList>
            <person name="Ploux O."/>
        </authorList>
    </citation>
    <scope>NUCLEOTIDE SEQUENCE [LARGE SCALE GENOMIC DNA]</scope>
    <source>
        <strain evidence="1 2">UAMH 11012</strain>
    </source>
</reference>
<sequence>MATPSSDHAVSQTFSQFSKFPLEFIRLSLSDPELATPGEEKYPPWKHLFASVRSVPSLLQACAESRNVAKLFYTQGWQTKADGWGWGPSKRNYEFYPIDCELSDDLEFFGKKLWWRPESDVGASYGFYFDERVRFLVIPREVFEYGDEALCLNLPNLEIVFVMVDKPPKADKIMKEIGVTDDLIEREFKRWMKEQQLKWSDPISSGSFFSVADRYSTDENGLVLTVVTSLDEVSQIVAKQQPPAMKVNPWTFCCKEWILATDRRI</sequence>
<evidence type="ECO:0000313" key="2">
    <source>
        <dbReference type="Proteomes" id="UP000184330"/>
    </source>
</evidence>
<accession>A0A1L7XK33</accession>
<keyword evidence="2" id="KW-1185">Reference proteome</keyword>